<dbReference type="GO" id="GO:0051028">
    <property type="term" value="P:mRNA transport"/>
    <property type="evidence" value="ECO:0007669"/>
    <property type="project" value="UniProtKB-KW"/>
</dbReference>
<keyword evidence="7" id="KW-0811">Translocation</keyword>
<comment type="similarity">
    <text evidence="4">Belongs to the NPL4 family.</text>
</comment>
<gene>
    <name evidence="9" type="ORF">SCODWIG_02375</name>
</gene>
<protein>
    <recommendedName>
        <fullName evidence="5">Nuclear protein localization protein 4</fullName>
    </recommendedName>
</protein>
<dbReference type="CDD" id="cd08061">
    <property type="entry name" value="MPN_NPL4"/>
    <property type="match status" value="1"/>
</dbReference>
<feature type="domain" description="MPN" evidence="8">
    <location>
        <begin position="233"/>
        <end position="377"/>
    </location>
</feature>
<dbReference type="PANTHER" id="PTHR12710">
    <property type="entry name" value="NUCLEAR PROTEIN LOCALIZATION 4"/>
    <property type="match status" value="1"/>
</dbReference>
<accession>A0A376B7Y3</accession>
<evidence type="ECO:0000313" key="10">
    <source>
        <dbReference type="Proteomes" id="UP000262825"/>
    </source>
</evidence>
<evidence type="ECO:0000256" key="4">
    <source>
        <dbReference type="ARBA" id="ARBA00011025"/>
    </source>
</evidence>
<dbReference type="GO" id="GO:0031625">
    <property type="term" value="F:ubiquitin protein ligase binding"/>
    <property type="evidence" value="ECO:0007669"/>
    <property type="project" value="TreeGrafter"/>
</dbReference>
<dbReference type="EMBL" id="UFAJ01000401">
    <property type="protein sequence ID" value="SSD60614.1"/>
    <property type="molecule type" value="Genomic_DNA"/>
</dbReference>
<evidence type="ECO:0000256" key="1">
    <source>
        <dbReference type="ARBA" id="ARBA00004335"/>
    </source>
</evidence>
<proteinExistence type="inferred from homology"/>
<dbReference type="OrthoDB" id="10251089at2759"/>
<keyword evidence="6" id="KW-0509">mRNA transport</keyword>
<name>A0A376B7Y3_9ASCO</name>
<dbReference type="AlphaFoldDB" id="A0A376B7Y3"/>
<keyword evidence="7" id="KW-0653">Protein transport</keyword>
<dbReference type="InterPro" id="IPR007716">
    <property type="entry name" value="NPL4_Zn-bd_put"/>
</dbReference>
<keyword evidence="10" id="KW-1185">Reference proteome</keyword>
<evidence type="ECO:0000256" key="3">
    <source>
        <dbReference type="ARBA" id="ARBA00004556"/>
    </source>
</evidence>
<dbReference type="PROSITE" id="PS50249">
    <property type="entry name" value="MPN"/>
    <property type="match status" value="1"/>
</dbReference>
<dbReference type="Proteomes" id="UP000262825">
    <property type="component" value="Unassembled WGS sequence"/>
</dbReference>
<evidence type="ECO:0000256" key="6">
    <source>
        <dbReference type="ARBA" id="ARBA00022816"/>
    </source>
</evidence>
<keyword evidence="6" id="KW-0813">Transport</keyword>
<dbReference type="GO" id="GO:0006511">
    <property type="term" value="P:ubiquitin-dependent protein catabolic process"/>
    <property type="evidence" value="ECO:0007669"/>
    <property type="project" value="InterPro"/>
</dbReference>
<evidence type="ECO:0000256" key="2">
    <source>
        <dbReference type="ARBA" id="ARBA00004406"/>
    </source>
</evidence>
<reference evidence="10" key="1">
    <citation type="submission" date="2018-06" db="EMBL/GenBank/DDBJ databases">
        <authorList>
            <person name="Guldener U."/>
        </authorList>
    </citation>
    <scope>NUCLEOTIDE SEQUENCE [LARGE SCALE GENOMIC DNA]</scope>
    <source>
        <strain evidence="10">UTAD17</strain>
    </source>
</reference>
<dbReference type="InterPro" id="IPR037518">
    <property type="entry name" value="MPN"/>
</dbReference>
<evidence type="ECO:0000259" key="8">
    <source>
        <dbReference type="PROSITE" id="PS50249"/>
    </source>
</evidence>
<dbReference type="PANTHER" id="PTHR12710:SF0">
    <property type="entry name" value="NUCLEAR PROTEIN LOCALIZATION PROTEIN 4 HOMOLOG"/>
    <property type="match status" value="1"/>
</dbReference>
<evidence type="ECO:0000256" key="5">
    <source>
        <dbReference type="ARBA" id="ARBA00019709"/>
    </source>
</evidence>
<comment type="subcellular location">
    <subcellularLocation>
        <location evidence="3">Cytoplasm</location>
        <location evidence="3">Perinuclear region</location>
    </subcellularLocation>
    <subcellularLocation>
        <location evidence="2">Endoplasmic reticulum membrane</location>
        <topology evidence="2">Peripheral membrane protein</topology>
    </subcellularLocation>
    <subcellularLocation>
        <location evidence="1">Nucleus membrane</location>
        <topology evidence="1">Peripheral membrane protein</topology>
        <orientation evidence="1">Cytoplasmic side</orientation>
    </subcellularLocation>
</comment>
<dbReference type="Pfam" id="PF05020">
    <property type="entry name" value="zf-NPL4"/>
    <property type="match status" value="1"/>
</dbReference>
<dbReference type="VEuPathDB" id="FungiDB:SCODWIG_02375"/>
<dbReference type="InterPro" id="IPR016563">
    <property type="entry name" value="Npl4"/>
</dbReference>
<organism evidence="9 10">
    <name type="scientific">Saccharomycodes ludwigii</name>
    <dbReference type="NCBI Taxonomy" id="36035"/>
    <lineage>
        <taxon>Eukaryota</taxon>
        <taxon>Fungi</taxon>
        <taxon>Dikarya</taxon>
        <taxon>Ascomycota</taxon>
        <taxon>Saccharomycotina</taxon>
        <taxon>Saccharomycetes</taxon>
        <taxon>Saccharomycodales</taxon>
        <taxon>Saccharomycodaceae</taxon>
        <taxon>Saccharomycodes</taxon>
    </lineage>
</organism>
<dbReference type="Gene3D" id="3.10.20.90">
    <property type="entry name" value="Phosphatidylinositol 3-kinase Catalytic Subunit, Chain A, domain 1"/>
    <property type="match status" value="1"/>
</dbReference>
<dbReference type="GO" id="GO:0043130">
    <property type="term" value="F:ubiquitin binding"/>
    <property type="evidence" value="ECO:0007669"/>
    <property type="project" value="TreeGrafter"/>
</dbReference>
<dbReference type="GO" id="GO:0048471">
    <property type="term" value="C:perinuclear region of cytoplasm"/>
    <property type="evidence" value="ECO:0007669"/>
    <property type="project" value="UniProtKB-SubCell"/>
</dbReference>
<dbReference type="InterPro" id="IPR007717">
    <property type="entry name" value="NPL4_C"/>
</dbReference>
<evidence type="ECO:0000256" key="7">
    <source>
        <dbReference type="ARBA" id="ARBA00023010"/>
    </source>
</evidence>
<dbReference type="Pfam" id="PF05021">
    <property type="entry name" value="NPL4"/>
    <property type="match status" value="1"/>
</dbReference>
<evidence type="ECO:0000313" key="9">
    <source>
        <dbReference type="EMBL" id="SSD60614.1"/>
    </source>
</evidence>
<dbReference type="GO" id="GO:0031965">
    <property type="term" value="C:nuclear membrane"/>
    <property type="evidence" value="ECO:0007669"/>
    <property type="project" value="UniProtKB-SubCell"/>
</dbReference>
<dbReference type="GO" id="GO:0015031">
    <property type="term" value="P:protein transport"/>
    <property type="evidence" value="ECO:0007669"/>
    <property type="project" value="UniProtKB-KW"/>
</dbReference>
<dbReference type="GO" id="GO:0005789">
    <property type="term" value="C:endoplasmic reticulum membrane"/>
    <property type="evidence" value="ECO:0007669"/>
    <property type="project" value="UniProtKB-SubCell"/>
</dbReference>
<dbReference type="PIRSF" id="PIRSF010052">
    <property type="entry name" value="Polyub_prc_Npl4"/>
    <property type="match status" value="1"/>
</dbReference>
<sequence>MLLRFRSKEGIHRVQCAPETPFGEVVQTLLTKTLNKNPRLGSIKISCNGRNVTLDSISDQSVQQLDLKHGDMLTIDYEDQQQQQRLNKDNNINNPSISLNTKDLLKSAPKLPELPVDIELSKENGLIPRKQSKLCKHGDKGMCEYCSPLPPWDRTYKEENNIKHISFHAYVKSLEETTKTSGSSYVPPLSQPDFRITKKATCTHEPWPRGLCSKCQPSAITLQQQSYRMVDHVEFSTSELMNEFIDSWRQTGTQRFGVLYGTYEKYDTDIVPLGIKAIVQAIYEPPQDDETDGITMSILDNSFEEELCRVDKVANNFGIYRIGMIFTDLTDSGKGDGSVLCKRHKDSYFLTSLEVIMSAKHQLKHRNICHKSEQGIFSSKFVTCCISGNLEGDIEIAAYQVSTDGEALVQADMISGSTHPSMAWINETNEKRYVPEIFYTKKNEYNLTVKENAKPAFPIDYLLVSLTHGFPENVNNSEKEKNNDGYLKFKTIKGFPWSNRQSMGYSQDYHELKRYLFATATSGDLNALLDKLSNFQLLIYIGSLDILSSEEWGLLVESCRNRSNMESLMKLISTPGWQTLIMILQETM</sequence>